<dbReference type="Pfam" id="PF06730">
    <property type="entry name" value="FAM92"/>
    <property type="match status" value="1"/>
</dbReference>
<dbReference type="Proteomes" id="UP001162164">
    <property type="component" value="Unassembled WGS sequence"/>
</dbReference>
<dbReference type="EMBL" id="JAPWTJ010001145">
    <property type="protein sequence ID" value="KAJ8973593.1"/>
    <property type="molecule type" value="Genomic_DNA"/>
</dbReference>
<keyword evidence="3" id="KW-1185">Reference proteome</keyword>
<dbReference type="InterPro" id="IPR009602">
    <property type="entry name" value="CBAR/FAM92"/>
</dbReference>
<organism evidence="2 3">
    <name type="scientific">Molorchus minor</name>
    <dbReference type="NCBI Taxonomy" id="1323400"/>
    <lineage>
        <taxon>Eukaryota</taxon>
        <taxon>Metazoa</taxon>
        <taxon>Ecdysozoa</taxon>
        <taxon>Arthropoda</taxon>
        <taxon>Hexapoda</taxon>
        <taxon>Insecta</taxon>
        <taxon>Pterygota</taxon>
        <taxon>Neoptera</taxon>
        <taxon>Endopterygota</taxon>
        <taxon>Coleoptera</taxon>
        <taxon>Polyphaga</taxon>
        <taxon>Cucujiformia</taxon>
        <taxon>Chrysomeloidea</taxon>
        <taxon>Cerambycidae</taxon>
        <taxon>Lamiinae</taxon>
        <taxon>Monochamini</taxon>
        <taxon>Molorchus</taxon>
    </lineage>
</organism>
<dbReference type="PANTHER" id="PTHR21223">
    <property type="entry name" value="CBY1-INTERACTING BAR DOMAIN-CONTAINING PROTEIN HOMOLOG"/>
    <property type="match status" value="1"/>
</dbReference>
<feature type="compositionally biased region" description="Basic and acidic residues" evidence="1">
    <location>
        <begin position="271"/>
        <end position="283"/>
    </location>
</feature>
<evidence type="ECO:0000256" key="1">
    <source>
        <dbReference type="SAM" id="MobiDB-lite"/>
    </source>
</evidence>
<feature type="compositionally biased region" description="Polar residues" evidence="1">
    <location>
        <begin position="260"/>
        <end position="270"/>
    </location>
</feature>
<dbReference type="InterPro" id="IPR027267">
    <property type="entry name" value="AH/BAR_dom_sf"/>
</dbReference>
<gene>
    <name evidence="2" type="ORF">NQ317_010030</name>
</gene>
<reference evidence="2" key="1">
    <citation type="journal article" date="2023" name="Insect Mol. Biol.">
        <title>Genome sequencing provides insights into the evolution of gene families encoding plant cell wall-degrading enzymes in longhorned beetles.</title>
        <authorList>
            <person name="Shin N.R."/>
            <person name="Okamura Y."/>
            <person name="Kirsch R."/>
            <person name="Pauchet Y."/>
        </authorList>
    </citation>
    <scope>NUCLEOTIDE SEQUENCE</scope>
    <source>
        <strain evidence="2">MMC_N1</strain>
    </source>
</reference>
<accession>A0ABQ9J697</accession>
<evidence type="ECO:0000313" key="2">
    <source>
        <dbReference type="EMBL" id="KAJ8973593.1"/>
    </source>
</evidence>
<dbReference type="PANTHER" id="PTHR21223:SF2">
    <property type="entry name" value="CBY1-INTERACTING BAR DOMAIN-CONTAINING PROTEIN HOMOLOG"/>
    <property type="match status" value="1"/>
</dbReference>
<feature type="region of interest" description="Disordered" evidence="1">
    <location>
        <begin position="247"/>
        <end position="319"/>
    </location>
</feature>
<dbReference type="Gene3D" id="1.20.1270.60">
    <property type="entry name" value="Arfaptin homology (AH) domain/BAR domain"/>
    <property type="match status" value="1"/>
</dbReference>
<protein>
    <recommendedName>
        <fullName evidence="4">Protein FAM92A</fullName>
    </recommendedName>
</protein>
<name>A0ABQ9J697_9CUCU</name>
<comment type="caution">
    <text evidence="2">The sequence shown here is derived from an EMBL/GenBank/DDBJ whole genome shotgun (WGS) entry which is preliminary data.</text>
</comment>
<proteinExistence type="predicted"/>
<dbReference type="SUPFAM" id="SSF103657">
    <property type="entry name" value="BAR/IMD domain-like"/>
    <property type="match status" value="1"/>
</dbReference>
<feature type="compositionally biased region" description="Acidic residues" evidence="1">
    <location>
        <begin position="288"/>
        <end position="298"/>
    </location>
</feature>
<evidence type="ECO:0000313" key="3">
    <source>
        <dbReference type="Proteomes" id="UP001162164"/>
    </source>
</evidence>
<feature type="non-terminal residue" evidence="2">
    <location>
        <position position="1"/>
    </location>
</feature>
<evidence type="ECO:0008006" key="4">
    <source>
        <dbReference type="Google" id="ProtNLM"/>
    </source>
</evidence>
<sequence>EVEAKFIQDRIQSVERHIANFCQTFAQYSRKIARVRDKGDEIAKITLNYAESENINKSLALGLENFADCLSAIGDYGNMRTQSVDSKVVAEFARYEDICKHVRGEIKDIYSAREKEINKKRQLDRTRERNPRNRQQIIQAETDLVKATAEVSKTIHNLEEKTNTFERQKLHDIKFILLDFICIEVGYHAKALEVLTKAYNEIESINEESDLEEFKKSLRLPDTIHHQSPGHKRHLFKSTGSLGSLGAIFSSTHNKKTPGIPSSTQNFQQSKSEETLDSMKHSISDTSDASESENEDSSENNSSDEKYSPAITRLKKLEK</sequence>